<accession>A0A919V7F0</accession>
<gene>
    <name evidence="1" type="ORF">Ssi02_32470</name>
</gene>
<comment type="caution">
    <text evidence="1">The sequence shown here is derived from an EMBL/GenBank/DDBJ whole genome shotgun (WGS) entry which is preliminary data.</text>
</comment>
<keyword evidence="2" id="KW-1185">Reference proteome</keyword>
<protein>
    <submittedName>
        <fullName evidence="1">Uncharacterized protein</fullName>
    </submittedName>
</protein>
<dbReference type="Proteomes" id="UP000606172">
    <property type="component" value="Unassembled WGS sequence"/>
</dbReference>
<dbReference type="AlphaFoldDB" id="A0A919V7F0"/>
<proteinExistence type="predicted"/>
<sequence length="83" mass="9173">MNGRGYVYEYSSSDSLPWSFGSGFHAFEVFSRAEPGVPGKGGECNPGDTIDPWHGMEKIYLVDYLYARSCRGMRDGPAVTVRS</sequence>
<organism evidence="1 2">
    <name type="scientific">Sinosporangium siamense</name>
    <dbReference type="NCBI Taxonomy" id="1367973"/>
    <lineage>
        <taxon>Bacteria</taxon>
        <taxon>Bacillati</taxon>
        <taxon>Actinomycetota</taxon>
        <taxon>Actinomycetes</taxon>
        <taxon>Streptosporangiales</taxon>
        <taxon>Streptosporangiaceae</taxon>
        <taxon>Sinosporangium</taxon>
    </lineage>
</organism>
<evidence type="ECO:0000313" key="2">
    <source>
        <dbReference type="Proteomes" id="UP000606172"/>
    </source>
</evidence>
<reference evidence="1" key="1">
    <citation type="submission" date="2021-01" db="EMBL/GenBank/DDBJ databases">
        <title>Whole genome shotgun sequence of Sinosporangium siamense NBRC 109515.</title>
        <authorList>
            <person name="Komaki H."/>
            <person name="Tamura T."/>
        </authorList>
    </citation>
    <scope>NUCLEOTIDE SEQUENCE</scope>
    <source>
        <strain evidence="1">NBRC 109515</strain>
    </source>
</reference>
<name>A0A919V7F0_9ACTN</name>
<evidence type="ECO:0000313" key="1">
    <source>
        <dbReference type="EMBL" id="GII93016.1"/>
    </source>
</evidence>
<dbReference type="EMBL" id="BOOW01000020">
    <property type="protein sequence ID" value="GII93016.1"/>
    <property type="molecule type" value="Genomic_DNA"/>
</dbReference>